<dbReference type="AlphaFoldDB" id="A0A1M6UGU8"/>
<dbReference type="EMBL" id="FRBC01000012">
    <property type="protein sequence ID" value="SHK68485.1"/>
    <property type="molecule type" value="Genomic_DNA"/>
</dbReference>
<evidence type="ECO:0000313" key="1">
    <source>
        <dbReference type="EMBL" id="SHK68485.1"/>
    </source>
</evidence>
<sequence>MEQVTLGQLKVEDLPYYRIEKIYIETKAGRHGICDLQIMVHPMESPSLLRNLEGQKIQGRIKRLLK</sequence>
<evidence type="ECO:0000313" key="2">
    <source>
        <dbReference type="Proteomes" id="UP000184263"/>
    </source>
</evidence>
<organism evidence="1 2">
    <name type="scientific">Selenomonas ruminantium</name>
    <dbReference type="NCBI Taxonomy" id="971"/>
    <lineage>
        <taxon>Bacteria</taxon>
        <taxon>Bacillati</taxon>
        <taxon>Bacillota</taxon>
        <taxon>Negativicutes</taxon>
        <taxon>Selenomonadales</taxon>
        <taxon>Selenomonadaceae</taxon>
        <taxon>Selenomonas</taxon>
    </lineage>
</organism>
<dbReference type="RefSeq" id="WP_073089711.1">
    <property type="nucleotide sequence ID" value="NZ_FRBC01000012.1"/>
</dbReference>
<dbReference type="Proteomes" id="UP000184263">
    <property type="component" value="Unassembled WGS sequence"/>
</dbReference>
<name>A0A1M6UGU8_SELRU</name>
<accession>A0A1M6UGU8</accession>
<reference evidence="1 2" key="1">
    <citation type="submission" date="2016-11" db="EMBL/GenBank/DDBJ databases">
        <authorList>
            <person name="Jaros S."/>
            <person name="Januszkiewicz K."/>
            <person name="Wedrychowicz H."/>
        </authorList>
    </citation>
    <scope>NUCLEOTIDE SEQUENCE [LARGE SCALE GENOMIC DNA]</scope>
    <source>
        <strain evidence="1 2">HD4</strain>
    </source>
</reference>
<protein>
    <submittedName>
        <fullName evidence="1">Uncharacterized protein</fullName>
    </submittedName>
</protein>
<gene>
    <name evidence="1" type="ORF">SAMN05216582_11265</name>
</gene>
<proteinExistence type="predicted"/>